<proteinExistence type="predicted"/>
<feature type="compositionally biased region" description="Low complexity" evidence="1">
    <location>
        <begin position="30"/>
        <end position="47"/>
    </location>
</feature>
<evidence type="ECO:0000313" key="4">
    <source>
        <dbReference type="Proteomes" id="UP000316331"/>
    </source>
</evidence>
<dbReference type="Pfam" id="PF07617">
    <property type="entry name" value="DUF1579"/>
    <property type="match status" value="1"/>
</dbReference>
<dbReference type="AlphaFoldDB" id="A0A543FDL4"/>
<organism evidence="3 4">
    <name type="scientific">Nocardia bhagyanarayanae</name>
    <dbReference type="NCBI Taxonomy" id="1215925"/>
    <lineage>
        <taxon>Bacteria</taxon>
        <taxon>Bacillati</taxon>
        <taxon>Actinomycetota</taxon>
        <taxon>Actinomycetes</taxon>
        <taxon>Mycobacteriales</taxon>
        <taxon>Nocardiaceae</taxon>
        <taxon>Nocardia</taxon>
    </lineage>
</organism>
<dbReference type="InterPro" id="IPR011473">
    <property type="entry name" value="DUF1579"/>
</dbReference>
<reference evidence="3 4" key="1">
    <citation type="submission" date="2019-06" db="EMBL/GenBank/DDBJ databases">
        <title>Sequencing the genomes of 1000 actinobacteria strains.</title>
        <authorList>
            <person name="Klenk H.-P."/>
        </authorList>
    </citation>
    <scope>NUCLEOTIDE SEQUENCE [LARGE SCALE GENOMIC DNA]</scope>
    <source>
        <strain evidence="3 4">DSM 103495</strain>
    </source>
</reference>
<comment type="caution">
    <text evidence="3">The sequence shown here is derived from an EMBL/GenBank/DDBJ whole genome shotgun (WGS) entry which is preliminary data.</text>
</comment>
<feature type="signal peptide" evidence="2">
    <location>
        <begin position="1"/>
        <end position="18"/>
    </location>
</feature>
<accession>A0A543FDL4</accession>
<keyword evidence="4" id="KW-1185">Reference proteome</keyword>
<feature type="region of interest" description="Disordered" evidence="1">
    <location>
        <begin position="30"/>
        <end position="52"/>
    </location>
</feature>
<name>A0A543FDL4_9NOCA</name>
<feature type="chain" id="PRO_5039344820" evidence="2">
    <location>
        <begin position="19"/>
        <end position="213"/>
    </location>
</feature>
<gene>
    <name evidence="3" type="ORF">FB390_3628</name>
</gene>
<dbReference type="RefSeq" id="WP_185757071.1">
    <property type="nucleotide sequence ID" value="NZ_VFPG01000001.1"/>
</dbReference>
<dbReference type="EMBL" id="VFPG01000001">
    <property type="protein sequence ID" value="TQM31958.1"/>
    <property type="molecule type" value="Genomic_DNA"/>
</dbReference>
<dbReference type="Proteomes" id="UP000316331">
    <property type="component" value="Unassembled WGS sequence"/>
</dbReference>
<evidence type="ECO:0000313" key="3">
    <source>
        <dbReference type="EMBL" id="TQM31958.1"/>
    </source>
</evidence>
<sequence length="213" mass="23154">MRSTLSRALSSLALVAVAALGAGCSDDTTSTAAASPTTSAATIDPSTQDPGHRRLNQLVGEWRGDKSTYVAGGTPDKPLRTEIVSRWQWIAETGNNFLREVATGDFGDRPYYRQGTLGYSPTDNRYEWSTVDSVTPMMMTYKGAKDSGGSDTEITVLGEFTDPGVLGERFVGKTIPMRTTIRLESADRVVMELYFTPPGEAEMIADRVILTRK</sequence>
<evidence type="ECO:0000256" key="2">
    <source>
        <dbReference type="SAM" id="SignalP"/>
    </source>
</evidence>
<keyword evidence="2" id="KW-0732">Signal</keyword>
<evidence type="ECO:0000256" key="1">
    <source>
        <dbReference type="SAM" id="MobiDB-lite"/>
    </source>
</evidence>
<dbReference type="PROSITE" id="PS51257">
    <property type="entry name" value="PROKAR_LIPOPROTEIN"/>
    <property type="match status" value="1"/>
</dbReference>
<protein>
    <submittedName>
        <fullName evidence="3">Uncharacterized protein DUF1579</fullName>
    </submittedName>
</protein>